<dbReference type="InterPro" id="IPR000795">
    <property type="entry name" value="T_Tr_GTP-bd_dom"/>
</dbReference>
<keyword evidence="3" id="KW-0547">Nucleotide-binding</keyword>
<evidence type="ECO:0000259" key="6">
    <source>
        <dbReference type="PROSITE" id="PS51722"/>
    </source>
</evidence>
<proteinExistence type="inferred from homology"/>
<dbReference type="InterPro" id="IPR005225">
    <property type="entry name" value="Small_GTP-bd"/>
</dbReference>
<keyword evidence="8" id="KW-1185">Reference proteome</keyword>
<dbReference type="GO" id="GO:0003743">
    <property type="term" value="F:translation initiation factor activity"/>
    <property type="evidence" value="ECO:0007669"/>
    <property type="project" value="UniProtKB-KW"/>
</dbReference>
<dbReference type="Gene3D" id="2.40.30.10">
    <property type="entry name" value="Translation factors"/>
    <property type="match status" value="2"/>
</dbReference>
<dbReference type="GO" id="GO:0005525">
    <property type="term" value="F:GTP binding"/>
    <property type="evidence" value="ECO:0007669"/>
    <property type="project" value="UniProtKB-KW"/>
</dbReference>
<dbReference type="PROSITE" id="PS51722">
    <property type="entry name" value="G_TR_2"/>
    <property type="match status" value="1"/>
</dbReference>
<evidence type="ECO:0000313" key="7">
    <source>
        <dbReference type="EMBL" id="GFE55852.1"/>
    </source>
</evidence>
<reference evidence="7" key="1">
    <citation type="submission" date="2019-12" db="EMBL/GenBank/DDBJ databases">
        <title>Genome sequence of Babesia ovis.</title>
        <authorList>
            <person name="Yamagishi J."/>
            <person name="Sevinc F."/>
            <person name="Xuan X."/>
        </authorList>
    </citation>
    <scope>NUCLEOTIDE SEQUENCE</scope>
    <source>
        <strain evidence="7">Selcuk</strain>
    </source>
</reference>
<dbReference type="SUPFAM" id="SSF52540">
    <property type="entry name" value="P-loop containing nucleoside triphosphate hydrolases"/>
    <property type="match status" value="1"/>
</dbReference>
<dbReference type="EMBL" id="BLIY01000024">
    <property type="protein sequence ID" value="GFE55852.1"/>
    <property type="molecule type" value="Genomic_DNA"/>
</dbReference>
<keyword evidence="4" id="KW-0648">Protein biosynthesis</keyword>
<dbReference type="GO" id="GO:0003924">
    <property type="term" value="F:GTPase activity"/>
    <property type="evidence" value="ECO:0007669"/>
    <property type="project" value="InterPro"/>
</dbReference>
<comment type="similarity">
    <text evidence="1">Belongs to the TRAFAC class translation factor GTPase superfamily. Classic translation factor GTPase family. IF-2 subfamily.</text>
</comment>
<evidence type="ECO:0000256" key="2">
    <source>
        <dbReference type="ARBA" id="ARBA00022540"/>
    </source>
</evidence>
<dbReference type="InterPro" id="IPR027417">
    <property type="entry name" value="P-loop_NTPase"/>
</dbReference>
<dbReference type="NCBIfam" id="TIGR00231">
    <property type="entry name" value="small_GTP"/>
    <property type="match status" value="1"/>
</dbReference>
<dbReference type="Gene3D" id="3.40.50.300">
    <property type="entry name" value="P-loop containing nucleotide triphosphate hydrolases"/>
    <property type="match status" value="1"/>
</dbReference>
<evidence type="ECO:0000256" key="1">
    <source>
        <dbReference type="ARBA" id="ARBA00007733"/>
    </source>
</evidence>
<evidence type="ECO:0000256" key="5">
    <source>
        <dbReference type="ARBA" id="ARBA00023134"/>
    </source>
</evidence>
<dbReference type="SUPFAM" id="SSF50447">
    <property type="entry name" value="Translation proteins"/>
    <property type="match status" value="2"/>
</dbReference>
<dbReference type="InterPro" id="IPR015760">
    <property type="entry name" value="TIF_IF2"/>
</dbReference>
<dbReference type="InterPro" id="IPR036925">
    <property type="entry name" value="TIF_IF2_dom3_sf"/>
</dbReference>
<evidence type="ECO:0000256" key="3">
    <source>
        <dbReference type="ARBA" id="ARBA00022741"/>
    </source>
</evidence>
<dbReference type="OrthoDB" id="361630at2759"/>
<dbReference type="Proteomes" id="UP001057455">
    <property type="component" value="Unassembled WGS sequence"/>
</dbReference>
<dbReference type="InterPro" id="IPR053905">
    <property type="entry name" value="EF-G-like_DII"/>
</dbReference>
<evidence type="ECO:0000313" key="8">
    <source>
        <dbReference type="Proteomes" id="UP001057455"/>
    </source>
</evidence>
<dbReference type="InterPro" id="IPR009000">
    <property type="entry name" value="Transl_B-barrel_sf"/>
</dbReference>
<dbReference type="GO" id="GO:0005737">
    <property type="term" value="C:cytoplasm"/>
    <property type="evidence" value="ECO:0007669"/>
    <property type="project" value="TreeGrafter"/>
</dbReference>
<organism evidence="7 8">
    <name type="scientific">Babesia ovis</name>
    <dbReference type="NCBI Taxonomy" id="5869"/>
    <lineage>
        <taxon>Eukaryota</taxon>
        <taxon>Sar</taxon>
        <taxon>Alveolata</taxon>
        <taxon>Apicomplexa</taxon>
        <taxon>Aconoidasida</taxon>
        <taxon>Piroplasmida</taxon>
        <taxon>Babesiidae</taxon>
        <taxon>Babesia</taxon>
    </lineage>
</organism>
<dbReference type="Pfam" id="PF22042">
    <property type="entry name" value="EF-G_D2"/>
    <property type="match status" value="1"/>
</dbReference>
<keyword evidence="2 7" id="KW-0396">Initiation factor</keyword>
<dbReference type="CDD" id="cd01887">
    <property type="entry name" value="IF2_eIF5B"/>
    <property type="match status" value="1"/>
</dbReference>
<name>A0A9W5TCQ3_BABOV</name>
<dbReference type="PANTHER" id="PTHR43381:SF5">
    <property type="entry name" value="TR-TYPE G DOMAIN-CONTAINING PROTEIN"/>
    <property type="match status" value="1"/>
</dbReference>
<accession>A0A9W5TCQ3</accession>
<keyword evidence="5" id="KW-0342">GTP-binding</keyword>
<comment type="caution">
    <text evidence="7">The sequence shown here is derived from an EMBL/GenBank/DDBJ whole genome shotgun (WGS) entry which is preliminary data.</text>
</comment>
<evidence type="ECO:0000256" key="4">
    <source>
        <dbReference type="ARBA" id="ARBA00022917"/>
    </source>
</evidence>
<dbReference type="SUPFAM" id="SSF52156">
    <property type="entry name" value="Initiation factor IF2/eIF5b, domain 3"/>
    <property type="match status" value="1"/>
</dbReference>
<dbReference type="Gene3D" id="3.40.50.10050">
    <property type="entry name" value="Translation initiation factor IF- 2, domain 3"/>
    <property type="match status" value="1"/>
</dbReference>
<dbReference type="Pfam" id="PF00009">
    <property type="entry name" value="GTP_EFTU"/>
    <property type="match status" value="1"/>
</dbReference>
<protein>
    <submittedName>
        <fullName evidence="7">Translation initiation factor IF-2</fullName>
    </submittedName>
</protein>
<sequence>MGVRTARTLLVKHASTQAKGLLDLKAHIRRPKISLETPNHSSDLGYDPNHVAKRPCLLPSKFIRRQPTPIVSRIKRCNAMLQSVKPLGKVPDDILQYYKTLEPSPSANISSSKCLEHKDANVETDAQSADHKSIAAYESLQRTSPVNEDVEYKLLEYEGVEPALVSVVKDIHKQFNRAPRANTETYCSNGTESRLDPTDEHFPTQFTPAYISFIIQRIRKLCGAELCEEELMQRVHNVLDHGGITKEDTVAWLNECKSSMRSLMSDQSLNSEIDSLLSSIRDRKDDSDLGKTSGPSFMSKSPGKDAFFKEAAVKPSTPYIMSGRFMQLVDRDSLDKIDYTQVGTQPKVQKDTSSGSTLTVPRLTCESLSSFLGIDASRVQSLAEELDCKPDHLTVDEASFILDELSLPYRVTFVESQGSITIKRAEQSLVKRPLVVTIMGHVDHGKTTLLDTLQRSDIVSGEAGRITQKLGAFKLELERGTLVFMDTPGHAAFGRMRDRGVRCADVVILVVAADDGVMPQTKEAIELIKRDRLPFIVAVNKIDLDSGQHVRDMLEETGLDMSSAPMVYISAKYGQNIDGLTASLFNLENKLNLQVDASMPGTAYVFETELHPTIGGCLRAIVRSGAIREGDWLVCGQSYAKVKRLYDTSNRPIKIANPSDIVQLAWSNDSLTAGVFVHQRASRVEAQKMAALVKRRSANAHIQLSKASINFSSDANTPPPEFGVVLRCGDQGGLEAVVEWINEFNKRQRRECDLGYLIERGYMAGGHANPRSLLDTWEPIRVVSSSVGPFNRSDSHFVEAGKVAFLGFSTTVPDGVPRPELVSVHNVIYELFRDIERIFDFYFGPTHIVKPEANMQVTQLGNLSLKGIGKRQAIGTTVTSGTVRIANLCMIIREGKTLQRDLSVHSMQSSRKDVTELVKGDSNNCLVFRNADVEARIGDEIVSYTKEPLPPLFGVVYNYLLD</sequence>
<gene>
    <name evidence="7" type="ORF">BaOVIS_032560</name>
</gene>
<feature type="domain" description="Tr-type G" evidence="6">
    <location>
        <begin position="431"/>
        <end position="600"/>
    </location>
</feature>
<dbReference type="PANTHER" id="PTHR43381">
    <property type="entry name" value="TRANSLATION INITIATION FACTOR IF-2-RELATED"/>
    <property type="match status" value="1"/>
</dbReference>
<dbReference type="AlphaFoldDB" id="A0A9W5TCQ3"/>